<name>A0ABS6WUM8_9BACT</name>
<evidence type="ECO:0000313" key="2">
    <source>
        <dbReference type="EMBL" id="MBW3127275.1"/>
    </source>
</evidence>
<gene>
    <name evidence="2" type="ORF">KYK14_01820</name>
</gene>
<organism evidence="2 3">
    <name type="scientific">Hymenobacter profundi</name>
    <dbReference type="NCBI Taxonomy" id="1982110"/>
    <lineage>
        <taxon>Bacteria</taxon>
        <taxon>Pseudomonadati</taxon>
        <taxon>Bacteroidota</taxon>
        <taxon>Cytophagia</taxon>
        <taxon>Cytophagales</taxon>
        <taxon>Hymenobacteraceae</taxon>
        <taxon>Hymenobacter</taxon>
    </lineage>
</organism>
<dbReference type="Proteomes" id="UP000826188">
    <property type="component" value="Unassembled WGS sequence"/>
</dbReference>
<keyword evidence="3" id="KW-1185">Reference proteome</keyword>
<dbReference type="EMBL" id="JAHWGL010000003">
    <property type="protein sequence ID" value="MBW3127275.1"/>
    <property type="molecule type" value="Genomic_DNA"/>
</dbReference>
<protein>
    <submittedName>
        <fullName evidence="2">Uncharacterized protein</fullName>
    </submittedName>
</protein>
<evidence type="ECO:0000313" key="3">
    <source>
        <dbReference type="Proteomes" id="UP000826188"/>
    </source>
</evidence>
<feature type="region of interest" description="Disordered" evidence="1">
    <location>
        <begin position="64"/>
        <end position="101"/>
    </location>
</feature>
<reference evidence="2 3" key="1">
    <citation type="submission" date="2021-07" db="EMBL/GenBank/DDBJ databases">
        <title>Hymenobacter profundi sp. nov., isolated from deep-sea water.</title>
        <authorList>
            <person name="Kim M.K."/>
        </authorList>
    </citation>
    <scope>NUCLEOTIDE SEQUENCE [LARGE SCALE GENOMIC DNA]</scope>
    <source>
        <strain evidence="2 3">M2</strain>
    </source>
</reference>
<evidence type="ECO:0000256" key="1">
    <source>
        <dbReference type="SAM" id="MobiDB-lite"/>
    </source>
</evidence>
<comment type="caution">
    <text evidence="2">The sequence shown here is derived from an EMBL/GenBank/DDBJ whole genome shotgun (WGS) entry which is preliminary data.</text>
</comment>
<accession>A0ABS6WUM8</accession>
<proteinExistence type="predicted"/>
<sequence>MCKSLAPVCRGLLRPVPGSPLGPATYLLLFRRPGCPHALLLLGQRAECLRAALRETIRDIHHSQDCHEHPTGAADPEEGGEAFYEPPPAWAPEDFYDDTDY</sequence>
<dbReference type="RefSeq" id="WP_219156448.1">
    <property type="nucleotide sequence ID" value="NZ_JAHWGL010000003.1"/>
</dbReference>